<evidence type="ECO:0000256" key="1">
    <source>
        <dbReference type="ARBA" id="ARBA00023125"/>
    </source>
</evidence>
<dbReference type="EMBL" id="BABT02000240">
    <property type="protein sequence ID" value="GAA99859.1"/>
    <property type="molecule type" value="Genomic_DNA"/>
</dbReference>
<dbReference type="Gene3D" id="1.10.10.60">
    <property type="entry name" value="Homeodomain-like"/>
    <property type="match status" value="1"/>
</dbReference>
<dbReference type="InterPro" id="IPR017970">
    <property type="entry name" value="Homeobox_CS"/>
</dbReference>
<dbReference type="InterPro" id="IPR001356">
    <property type="entry name" value="HD"/>
</dbReference>
<evidence type="ECO:0000259" key="7">
    <source>
        <dbReference type="PROSITE" id="PS50071"/>
    </source>
</evidence>
<evidence type="ECO:0000256" key="5">
    <source>
        <dbReference type="RuleBase" id="RU000682"/>
    </source>
</evidence>
<dbReference type="OrthoDB" id="6159439at2759"/>
<evidence type="ECO:0000256" key="6">
    <source>
        <dbReference type="SAM" id="MobiDB-lite"/>
    </source>
</evidence>
<reference evidence="8 9" key="1">
    <citation type="journal article" date="2011" name="J. Gen. Appl. Microbiol.">
        <title>Draft genome sequencing of the enigmatic basidiomycete Mixia osmundae.</title>
        <authorList>
            <person name="Nishida H."/>
            <person name="Nagatsuka Y."/>
            <person name="Sugiyama J."/>
        </authorList>
    </citation>
    <scope>NUCLEOTIDE SEQUENCE [LARGE SCALE GENOMIC DNA]</scope>
    <source>
        <strain evidence="9">CBS 9802 / IAM 14324 / JCM 22182 / KY 12970</strain>
    </source>
</reference>
<evidence type="ECO:0000313" key="9">
    <source>
        <dbReference type="Proteomes" id="UP000009131"/>
    </source>
</evidence>
<dbReference type="GO" id="GO:0003677">
    <property type="term" value="F:DNA binding"/>
    <property type="evidence" value="ECO:0007669"/>
    <property type="project" value="UniProtKB-UniRule"/>
</dbReference>
<dbReference type="RefSeq" id="XP_014570970.1">
    <property type="nucleotide sequence ID" value="XM_014715484.1"/>
</dbReference>
<dbReference type="SUPFAM" id="SSF46689">
    <property type="entry name" value="Homeodomain-like"/>
    <property type="match status" value="1"/>
</dbReference>
<gene>
    <name evidence="8" type="primary">Mo06562</name>
    <name evidence="8" type="ORF">E5Q_06562</name>
</gene>
<accession>G7EAJ9</accession>
<keyword evidence="1 4" id="KW-0238">DNA-binding</keyword>
<organism evidence="8 9">
    <name type="scientific">Mixia osmundae (strain CBS 9802 / IAM 14324 / JCM 22182 / KY 12970)</name>
    <dbReference type="NCBI Taxonomy" id="764103"/>
    <lineage>
        <taxon>Eukaryota</taxon>
        <taxon>Fungi</taxon>
        <taxon>Dikarya</taxon>
        <taxon>Basidiomycota</taxon>
        <taxon>Pucciniomycotina</taxon>
        <taxon>Mixiomycetes</taxon>
        <taxon>Mixiales</taxon>
        <taxon>Mixiaceae</taxon>
        <taxon>Mixia</taxon>
    </lineage>
</organism>
<proteinExistence type="predicted"/>
<feature type="DNA-binding region" description="Homeobox" evidence="4">
    <location>
        <begin position="158"/>
        <end position="209"/>
    </location>
</feature>
<evidence type="ECO:0000256" key="3">
    <source>
        <dbReference type="ARBA" id="ARBA00023242"/>
    </source>
</evidence>
<dbReference type="HOGENOM" id="CLU_669181_0_0_1"/>
<protein>
    <recommendedName>
        <fullName evidence="7">Homeobox domain-containing protein</fullName>
    </recommendedName>
</protein>
<evidence type="ECO:0000256" key="2">
    <source>
        <dbReference type="ARBA" id="ARBA00023155"/>
    </source>
</evidence>
<keyword evidence="2 4" id="KW-0371">Homeobox</keyword>
<dbReference type="InParanoid" id="G7EAJ9"/>
<reference evidence="8 9" key="2">
    <citation type="journal article" date="2012" name="Open Biol.">
        <title>Characteristics of nucleosomes and linker DNA regions on the genome of the basidiomycete Mixia osmundae revealed by mono- and dinucleosome mapping.</title>
        <authorList>
            <person name="Nishida H."/>
            <person name="Kondo S."/>
            <person name="Matsumoto T."/>
            <person name="Suzuki Y."/>
            <person name="Yoshikawa H."/>
            <person name="Taylor T.D."/>
            <person name="Sugiyama J."/>
        </authorList>
    </citation>
    <scope>NUCLEOTIDE SEQUENCE [LARGE SCALE GENOMIC DNA]</scope>
    <source>
        <strain evidence="9">CBS 9802 / IAM 14324 / JCM 22182 / KY 12970</strain>
    </source>
</reference>
<feature type="compositionally biased region" description="Acidic residues" evidence="6">
    <location>
        <begin position="231"/>
        <end position="252"/>
    </location>
</feature>
<comment type="caution">
    <text evidence="8">The sequence shown here is derived from an EMBL/GenBank/DDBJ whole genome shotgun (WGS) entry which is preliminary data.</text>
</comment>
<keyword evidence="3 4" id="KW-0539">Nucleus</keyword>
<dbReference type="CDD" id="cd00086">
    <property type="entry name" value="homeodomain"/>
    <property type="match status" value="1"/>
</dbReference>
<comment type="subcellular location">
    <subcellularLocation>
        <location evidence="4 5">Nucleus</location>
    </subcellularLocation>
</comment>
<keyword evidence="9" id="KW-1185">Reference proteome</keyword>
<dbReference type="GO" id="GO:0005634">
    <property type="term" value="C:nucleus"/>
    <property type="evidence" value="ECO:0007669"/>
    <property type="project" value="UniProtKB-SubCell"/>
</dbReference>
<sequence length="411" mass="45037">MAQSTAIDWAQLSTHLAQQVSQLPVLSSTAHVSVAYKSFIPVCQPVCWQEFEQRSFRLIGDHNTVTSLSKALSDCYDDAVRDIRSDAQVSAAKIIAIADTSHDSDLSKLAHRLCTALEDRAQAEMHRAVNLFSREGLKIVKAAYARPTPAIDSTGTFNPRVAALLEAAWQQSNKLTPAEKECLAAATGLKSRQVSVWFANARQRRKRAGSAKQPQKSAYKPAKYKSTCSDDATDDEADADWEAMEEEDEASPEQETPAPNHVKAESPSNEAVQGEYKIANDSGALGYTSVAWSRESSVASECIDQAISTIDEAICLQEWDFNAAHTQVAEGPFIKANAGELTLAPYPLDALRQSLKQESSYDELESEMAAYWDRVVALPAMDYSPAHQFAELPHLGDQFDFTIPGNAFKCL</sequence>
<dbReference type="Proteomes" id="UP000009131">
    <property type="component" value="Unassembled WGS sequence"/>
</dbReference>
<feature type="domain" description="Homeobox" evidence="7">
    <location>
        <begin position="156"/>
        <end position="208"/>
    </location>
</feature>
<feature type="region of interest" description="Disordered" evidence="6">
    <location>
        <begin position="204"/>
        <end position="271"/>
    </location>
</feature>
<dbReference type="GO" id="GO:0000981">
    <property type="term" value="F:DNA-binding transcription factor activity, RNA polymerase II-specific"/>
    <property type="evidence" value="ECO:0007669"/>
    <property type="project" value="InterPro"/>
</dbReference>
<dbReference type="Pfam" id="PF00046">
    <property type="entry name" value="Homeodomain"/>
    <property type="match status" value="1"/>
</dbReference>
<dbReference type="InterPro" id="IPR009057">
    <property type="entry name" value="Homeodomain-like_sf"/>
</dbReference>
<dbReference type="SMART" id="SM00389">
    <property type="entry name" value="HOX"/>
    <property type="match status" value="1"/>
</dbReference>
<name>G7EAJ9_MIXOS</name>
<dbReference type="AlphaFoldDB" id="G7EAJ9"/>
<dbReference type="PROSITE" id="PS50071">
    <property type="entry name" value="HOMEOBOX_2"/>
    <property type="match status" value="1"/>
</dbReference>
<evidence type="ECO:0000313" key="8">
    <source>
        <dbReference type="EMBL" id="GAA99859.1"/>
    </source>
</evidence>
<dbReference type="PROSITE" id="PS00027">
    <property type="entry name" value="HOMEOBOX_1"/>
    <property type="match status" value="1"/>
</dbReference>
<evidence type="ECO:0000256" key="4">
    <source>
        <dbReference type="PROSITE-ProRule" id="PRU00108"/>
    </source>
</evidence>